<name>A0A0J9EBJ4_9RHOB</name>
<dbReference type="STRING" id="1675527.AIOL_000269"/>
<keyword evidence="3" id="KW-0732">Signal</keyword>
<evidence type="ECO:0000259" key="4">
    <source>
        <dbReference type="Pfam" id="PF13559"/>
    </source>
</evidence>
<evidence type="ECO:0000313" key="6">
    <source>
        <dbReference type="Proteomes" id="UP000037178"/>
    </source>
</evidence>
<keyword evidence="2" id="KW-0472">Membrane</keyword>
<sequence>MFLRIGLAIALCLSCFAAPAGAQQAAVEPLEIGESGEAYLKSIRYRRIGTDVAYYDPTRPAPPLETTETPRQRSQNRDAASAELPRMPAIILTAGILLLITYLFMTFGGGISVSLGRAAENTTSGRRRRGSGGRHGDQPVLPDSLEAVLRIRDRREALVALAQAVLARTVGAQGVLMQRSWTARDALRRVPRNLEHREALQSLVLAGERVQFGGRDVSEEEFDAHVARIRPLFRRALP</sequence>
<dbReference type="Proteomes" id="UP000037178">
    <property type="component" value="Unassembled WGS sequence"/>
</dbReference>
<dbReference type="Pfam" id="PF13559">
    <property type="entry name" value="DUF4129"/>
    <property type="match status" value="1"/>
</dbReference>
<reference evidence="5 6" key="1">
    <citation type="submission" date="2015-06" db="EMBL/GenBank/DDBJ databases">
        <title>Draft genome sequence of an Alphaproteobacteria species associated to the Mediterranean sponge Oscarella lobularis.</title>
        <authorList>
            <person name="Jourda C."/>
            <person name="Santini S."/>
            <person name="Claverie J.-M."/>
        </authorList>
    </citation>
    <scope>NUCLEOTIDE SEQUENCE [LARGE SCALE GENOMIC DNA]</scope>
    <source>
        <strain evidence="5">IGS</strain>
    </source>
</reference>
<organism evidence="5 6">
    <name type="scientific">Candidatus Rhodobacter oscarellae</name>
    <dbReference type="NCBI Taxonomy" id="1675527"/>
    <lineage>
        <taxon>Bacteria</taxon>
        <taxon>Pseudomonadati</taxon>
        <taxon>Pseudomonadota</taxon>
        <taxon>Alphaproteobacteria</taxon>
        <taxon>Rhodobacterales</taxon>
        <taxon>Rhodobacter group</taxon>
        <taxon>Rhodobacter</taxon>
    </lineage>
</organism>
<feature type="chain" id="PRO_5005318304" description="Protein-glutamine gamma-glutamyltransferase-like C-terminal domain-containing protein" evidence="3">
    <location>
        <begin position="23"/>
        <end position="238"/>
    </location>
</feature>
<accession>A0A0J9EBJ4</accession>
<proteinExistence type="predicted"/>
<dbReference type="OrthoDB" id="7706243at2"/>
<dbReference type="AlphaFoldDB" id="A0A0J9EBJ4"/>
<evidence type="ECO:0000256" key="2">
    <source>
        <dbReference type="SAM" id="Phobius"/>
    </source>
</evidence>
<comment type="caution">
    <text evidence="5">The sequence shown here is derived from an EMBL/GenBank/DDBJ whole genome shotgun (WGS) entry which is preliminary data.</text>
</comment>
<keyword evidence="2" id="KW-0812">Transmembrane</keyword>
<feature type="region of interest" description="Disordered" evidence="1">
    <location>
        <begin position="118"/>
        <end position="140"/>
    </location>
</feature>
<keyword evidence="6" id="KW-1185">Reference proteome</keyword>
<feature type="domain" description="Protein-glutamine gamma-glutamyltransferase-like C-terminal" evidence="4">
    <location>
        <begin position="163"/>
        <end position="229"/>
    </location>
</feature>
<dbReference type="PATRIC" id="fig|1675527.3.peg.316"/>
<dbReference type="RefSeq" id="WP_049641240.1">
    <property type="nucleotide sequence ID" value="NZ_LFTY01000001.1"/>
</dbReference>
<dbReference type="EMBL" id="LFTY01000001">
    <property type="protein sequence ID" value="KMW60117.1"/>
    <property type="molecule type" value="Genomic_DNA"/>
</dbReference>
<feature type="signal peptide" evidence="3">
    <location>
        <begin position="1"/>
        <end position="22"/>
    </location>
</feature>
<gene>
    <name evidence="5" type="ORF">AIOL_000269</name>
</gene>
<dbReference type="InterPro" id="IPR025403">
    <property type="entry name" value="TgpA-like_C"/>
</dbReference>
<evidence type="ECO:0000313" key="5">
    <source>
        <dbReference type="EMBL" id="KMW60117.1"/>
    </source>
</evidence>
<evidence type="ECO:0000256" key="3">
    <source>
        <dbReference type="SAM" id="SignalP"/>
    </source>
</evidence>
<feature type="region of interest" description="Disordered" evidence="1">
    <location>
        <begin position="54"/>
        <end position="81"/>
    </location>
</feature>
<keyword evidence="2" id="KW-1133">Transmembrane helix</keyword>
<protein>
    <recommendedName>
        <fullName evidence="4">Protein-glutamine gamma-glutamyltransferase-like C-terminal domain-containing protein</fullName>
    </recommendedName>
</protein>
<evidence type="ECO:0000256" key="1">
    <source>
        <dbReference type="SAM" id="MobiDB-lite"/>
    </source>
</evidence>
<feature type="transmembrane region" description="Helical" evidence="2">
    <location>
        <begin position="90"/>
        <end position="119"/>
    </location>
</feature>